<dbReference type="OrthoDB" id="2758792at2759"/>
<dbReference type="Gene3D" id="1.20.1280.50">
    <property type="match status" value="1"/>
</dbReference>
<protein>
    <recommendedName>
        <fullName evidence="1">F-box domain-containing protein</fullName>
    </recommendedName>
</protein>
<gene>
    <name evidence="2" type="ORF">BD311DRAFT_728987</name>
</gene>
<accession>A0A4Q9MBS4</accession>
<feature type="domain" description="F-box" evidence="1">
    <location>
        <begin position="48"/>
        <end position="112"/>
    </location>
</feature>
<dbReference type="EMBL" id="ML143473">
    <property type="protein sequence ID" value="TBU24734.1"/>
    <property type="molecule type" value="Genomic_DNA"/>
</dbReference>
<proteinExistence type="predicted"/>
<name>A0A4Q9MBS4_9APHY</name>
<evidence type="ECO:0000313" key="2">
    <source>
        <dbReference type="EMBL" id="TBU24734.1"/>
    </source>
</evidence>
<reference evidence="2" key="1">
    <citation type="submission" date="2019-01" db="EMBL/GenBank/DDBJ databases">
        <title>Draft genome sequences of three monokaryotic isolates of the white-rot basidiomycete fungus Dichomitus squalens.</title>
        <authorList>
            <consortium name="DOE Joint Genome Institute"/>
            <person name="Lopez S.C."/>
            <person name="Andreopoulos B."/>
            <person name="Pangilinan J."/>
            <person name="Lipzen A."/>
            <person name="Riley R."/>
            <person name="Ahrendt S."/>
            <person name="Ng V."/>
            <person name="Barry K."/>
            <person name="Daum C."/>
            <person name="Grigoriev I.V."/>
            <person name="Hilden K.S."/>
            <person name="Makela M.R."/>
            <person name="de Vries R.P."/>
        </authorList>
    </citation>
    <scope>NUCLEOTIDE SEQUENCE [LARGE SCALE GENOMIC DNA]</scope>
    <source>
        <strain evidence="2">OM18370.1</strain>
    </source>
</reference>
<evidence type="ECO:0000259" key="1">
    <source>
        <dbReference type="Pfam" id="PF12937"/>
    </source>
</evidence>
<dbReference type="AlphaFoldDB" id="A0A4Q9MBS4"/>
<sequence>MSASHTRNIPLVIQSDTDSAPKELEDEVEQCLSAIIVPKRCHNARVAISRLPNELLSEIFTCLVRDHNSHIEDAHDTYDRVYGTRLQWIRTTHVCHAWREVALASPRLWSFISVTRRAAVEALLAQSKRAPLSICMESLSYHDSCKFLEESLPPEVYRLRELRFRGPVQNIYDLCAKLTQPAHLLHTLKLSDSDAGHSSYFNPSHLRHDLFSGQVPCLRTLEIRQLSVNWDHPVMLRVSPDSHKSKVH</sequence>
<organism evidence="2">
    <name type="scientific">Dichomitus squalens</name>
    <dbReference type="NCBI Taxonomy" id="114155"/>
    <lineage>
        <taxon>Eukaryota</taxon>
        <taxon>Fungi</taxon>
        <taxon>Dikarya</taxon>
        <taxon>Basidiomycota</taxon>
        <taxon>Agaricomycotina</taxon>
        <taxon>Agaricomycetes</taxon>
        <taxon>Polyporales</taxon>
        <taxon>Polyporaceae</taxon>
        <taxon>Dichomitus</taxon>
    </lineage>
</organism>
<dbReference type="InterPro" id="IPR001810">
    <property type="entry name" value="F-box_dom"/>
</dbReference>
<dbReference type="Pfam" id="PF12937">
    <property type="entry name" value="F-box-like"/>
    <property type="match status" value="1"/>
</dbReference>
<dbReference type="Proteomes" id="UP000292957">
    <property type="component" value="Unassembled WGS sequence"/>
</dbReference>